<sequence length="281" mass="29527">MPTVSLRLAVLQAEAIPGDLDGNIRRAARMTSEAARQGARIAVLPELYCCGYDLPTLIATPASEIPLDETGHVTDPRLTPLIDEATRTGTLALTGAAVRRPDGALVNALLRVDPSGAVTVAYTKQHLWQAEEAKIFSPGTGGEDLVDIDGWRLGLAICYDMSFAAHAGAAALSGAHVYVCASAFVVGAECRAAIYMPARALENTIYSVFANATGGSRNRPSAGASAVYTPFGIPLAAAPTTTEHLLITDLIPSSLTESRSFLHMLGERAQDEGRLPRGAFP</sequence>
<dbReference type="GO" id="GO:0016787">
    <property type="term" value="F:hydrolase activity"/>
    <property type="evidence" value="ECO:0007669"/>
    <property type="project" value="UniProtKB-KW"/>
</dbReference>
<evidence type="ECO:0000313" key="4">
    <source>
        <dbReference type="Proteomes" id="UP000525686"/>
    </source>
</evidence>
<dbReference type="Pfam" id="PF00795">
    <property type="entry name" value="CN_hydrolase"/>
    <property type="match status" value="1"/>
</dbReference>
<organism evidence="3 4">
    <name type="scientific">Streptomyces alkaliterrae</name>
    <dbReference type="NCBI Taxonomy" id="2213162"/>
    <lineage>
        <taxon>Bacteria</taxon>
        <taxon>Bacillati</taxon>
        <taxon>Actinomycetota</taxon>
        <taxon>Actinomycetes</taxon>
        <taxon>Kitasatosporales</taxon>
        <taxon>Streptomycetaceae</taxon>
        <taxon>Streptomyces</taxon>
    </lineage>
</organism>
<dbReference type="Proteomes" id="UP000525686">
    <property type="component" value="Unassembled WGS sequence"/>
</dbReference>
<dbReference type="PANTHER" id="PTHR23088">
    <property type="entry name" value="NITRILASE-RELATED"/>
    <property type="match status" value="1"/>
</dbReference>
<gene>
    <name evidence="3" type="ORF">H3146_04310</name>
</gene>
<accession>A0A7W3ZLN3</accession>
<dbReference type="SUPFAM" id="SSF56317">
    <property type="entry name" value="Carbon-nitrogen hydrolase"/>
    <property type="match status" value="1"/>
</dbReference>
<keyword evidence="3" id="KW-0378">Hydrolase</keyword>
<protein>
    <submittedName>
        <fullName evidence="3">Carbon-nitrogen hydrolase family protein</fullName>
    </submittedName>
</protein>
<dbReference type="InterPro" id="IPR036526">
    <property type="entry name" value="C-N_Hydrolase_sf"/>
</dbReference>
<dbReference type="CDD" id="cd07197">
    <property type="entry name" value="nitrilase"/>
    <property type="match status" value="1"/>
</dbReference>
<feature type="domain" description="CN hydrolase" evidence="2">
    <location>
        <begin position="6"/>
        <end position="252"/>
    </location>
</feature>
<dbReference type="InterPro" id="IPR003010">
    <property type="entry name" value="C-N_Hydrolase"/>
</dbReference>
<evidence type="ECO:0000256" key="1">
    <source>
        <dbReference type="ARBA" id="ARBA00010613"/>
    </source>
</evidence>
<reference evidence="4" key="1">
    <citation type="submission" date="2020-05" db="EMBL/GenBank/DDBJ databases">
        <title>Classification of alakaliphilic streptomycetes isolated from an alkaline soil next to Lonar Crater, India and a proposal for the recognition of Streptomyces alkaliterrae sp. nov.</title>
        <authorList>
            <person name="Golinska P."/>
        </authorList>
    </citation>
    <scope>NUCLEOTIDE SEQUENCE [LARGE SCALE GENOMIC DNA]</scope>
    <source>
        <strain evidence="4">OF3</strain>
    </source>
</reference>
<dbReference type="AlphaFoldDB" id="A0A7W3ZLN3"/>
<dbReference type="EMBL" id="JABJWZ010000021">
    <property type="protein sequence ID" value="MBB1252596.1"/>
    <property type="molecule type" value="Genomic_DNA"/>
</dbReference>
<proteinExistence type="inferred from homology"/>
<evidence type="ECO:0000259" key="2">
    <source>
        <dbReference type="PROSITE" id="PS50263"/>
    </source>
</evidence>
<comment type="similarity">
    <text evidence="1">Belongs to the carbon-nitrogen hydrolase superfamily. NIT1/NIT2 family.</text>
</comment>
<dbReference type="PANTHER" id="PTHR23088:SF27">
    <property type="entry name" value="DEAMINATED GLUTATHIONE AMIDASE"/>
    <property type="match status" value="1"/>
</dbReference>
<dbReference type="Gene3D" id="3.60.110.10">
    <property type="entry name" value="Carbon-nitrogen hydrolase"/>
    <property type="match status" value="1"/>
</dbReference>
<dbReference type="PROSITE" id="PS50263">
    <property type="entry name" value="CN_HYDROLASE"/>
    <property type="match status" value="1"/>
</dbReference>
<evidence type="ECO:0000313" key="3">
    <source>
        <dbReference type="EMBL" id="MBB1252596.1"/>
    </source>
</evidence>
<name>A0A7W3ZLN3_9ACTN</name>
<comment type="caution">
    <text evidence="3">The sequence shown here is derived from an EMBL/GenBank/DDBJ whole genome shotgun (WGS) entry which is preliminary data.</text>
</comment>